<accession>A0A450XPC2</accession>
<reference evidence="2" key="1">
    <citation type="submission" date="2019-02" db="EMBL/GenBank/DDBJ databases">
        <authorList>
            <person name="Gruber-Vodicka R. H."/>
            <person name="Seah K. B. B."/>
        </authorList>
    </citation>
    <scope>NUCLEOTIDE SEQUENCE</scope>
    <source>
        <strain evidence="1">BECK_BZ197</strain>
        <strain evidence="3">BECK_BZ198</strain>
        <strain evidence="2">BECK_BZ199</strain>
    </source>
</reference>
<gene>
    <name evidence="1" type="ORF">BECKMB1821G_GA0114241_102641</name>
    <name evidence="3" type="ORF">BECKMB1821H_GA0114242_102440</name>
    <name evidence="2" type="ORF">BECKMB1821I_GA0114274_102041</name>
</gene>
<protein>
    <submittedName>
        <fullName evidence="2">Putative addiction module component, TIGR02574 family</fullName>
    </submittedName>
</protein>
<dbReference type="InterPro" id="IPR013406">
    <property type="entry name" value="CHP02574_addiction_mod"/>
</dbReference>
<dbReference type="EMBL" id="CAADFQ010000020">
    <property type="protein sequence ID" value="VFK31107.1"/>
    <property type="molecule type" value="Genomic_DNA"/>
</dbReference>
<dbReference type="EMBL" id="CAADGH010000024">
    <property type="protein sequence ID" value="VFK75523.1"/>
    <property type="molecule type" value="Genomic_DNA"/>
</dbReference>
<evidence type="ECO:0000313" key="3">
    <source>
        <dbReference type="EMBL" id="VFK75523.1"/>
    </source>
</evidence>
<dbReference type="NCBIfam" id="TIGR02574">
    <property type="entry name" value="stabl_TIGR02574"/>
    <property type="match status" value="1"/>
</dbReference>
<organism evidence="2">
    <name type="scientific">Candidatus Kentrum sp. MB</name>
    <dbReference type="NCBI Taxonomy" id="2138164"/>
    <lineage>
        <taxon>Bacteria</taxon>
        <taxon>Pseudomonadati</taxon>
        <taxon>Pseudomonadota</taxon>
        <taxon>Gammaproteobacteria</taxon>
        <taxon>Candidatus Kentrum</taxon>
    </lineage>
</organism>
<dbReference type="Pfam" id="PF09720">
    <property type="entry name" value="Unstab_antitox"/>
    <property type="match status" value="1"/>
</dbReference>
<name>A0A450XPC2_9GAMM</name>
<dbReference type="AlphaFoldDB" id="A0A450XPC2"/>
<dbReference type="EMBL" id="CAADFO010000026">
    <property type="protein sequence ID" value="VFK27291.1"/>
    <property type="molecule type" value="Genomic_DNA"/>
</dbReference>
<evidence type="ECO:0000313" key="1">
    <source>
        <dbReference type="EMBL" id="VFK27291.1"/>
    </source>
</evidence>
<proteinExistence type="predicted"/>
<sequence>MRQGCTMAMATAEGNRWVWRGFGLRPTRQVCKVVLKTEDKVRGKTPMNRLPKTNEQISIAESLPLELKTELIDRLLDSLNPSREEIDESWAREAERRVEELETGKVNAIPGEEVFREIRDRLSV</sequence>
<evidence type="ECO:0000313" key="2">
    <source>
        <dbReference type="EMBL" id="VFK31107.1"/>
    </source>
</evidence>